<dbReference type="Proteomes" id="UP001642409">
    <property type="component" value="Unassembled WGS sequence"/>
</dbReference>
<dbReference type="PANTHER" id="PTHR46652:SF3">
    <property type="entry name" value="LEUCINE-RICH REPEAT-CONTAINING PROTEIN 9"/>
    <property type="match status" value="1"/>
</dbReference>
<dbReference type="PANTHER" id="PTHR46652">
    <property type="entry name" value="LEUCINE-RICH REPEAT AND IQ DOMAIN-CONTAINING PROTEIN 1-RELATED"/>
    <property type="match status" value="1"/>
</dbReference>
<keyword evidence="1" id="KW-0433">Leucine-rich repeat</keyword>
<proteinExistence type="predicted"/>
<evidence type="ECO:0000313" key="5">
    <source>
        <dbReference type="Proteomes" id="UP001642409"/>
    </source>
</evidence>
<dbReference type="InterPro" id="IPR032675">
    <property type="entry name" value="LRR_dom_sf"/>
</dbReference>
<sequence>MNLVALDLRHNYLVDIEPLREMKTLKQLNLSSNMIVFIDALRDLTQLTEVNLDQNKIQDFKPIQHHKKFAKYTMNWQEIPTQANICHSLKLKNVREQFEVQCSLQNQSLK</sequence>
<dbReference type="EMBL" id="CAXDID020000096">
    <property type="protein sequence ID" value="CAL6024747.1"/>
    <property type="molecule type" value="Genomic_DNA"/>
</dbReference>
<keyword evidence="5" id="KW-1185">Reference proteome</keyword>
<reference evidence="3" key="1">
    <citation type="submission" date="2023-06" db="EMBL/GenBank/DDBJ databases">
        <authorList>
            <person name="Kurt Z."/>
        </authorList>
    </citation>
    <scope>NUCLEOTIDE SEQUENCE</scope>
</reference>
<dbReference type="InterPro" id="IPR001611">
    <property type="entry name" value="Leu-rich_rpt"/>
</dbReference>
<keyword evidence="2" id="KW-0677">Repeat</keyword>
<reference evidence="4 5" key="2">
    <citation type="submission" date="2024-07" db="EMBL/GenBank/DDBJ databases">
        <authorList>
            <person name="Akdeniz Z."/>
        </authorList>
    </citation>
    <scope>NUCLEOTIDE SEQUENCE [LARGE SCALE GENOMIC DNA]</scope>
</reference>
<dbReference type="EMBL" id="CATOUU010001114">
    <property type="protein sequence ID" value="CAI9972743.1"/>
    <property type="molecule type" value="Genomic_DNA"/>
</dbReference>
<comment type="caution">
    <text evidence="3">The sequence shown here is derived from an EMBL/GenBank/DDBJ whole genome shotgun (WGS) entry which is preliminary data.</text>
</comment>
<organism evidence="3">
    <name type="scientific">Hexamita inflata</name>
    <dbReference type="NCBI Taxonomy" id="28002"/>
    <lineage>
        <taxon>Eukaryota</taxon>
        <taxon>Metamonada</taxon>
        <taxon>Diplomonadida</taxon>
        <taxon>Hexamitidae</taxon>
        <taxon>Hexamitinae</taxon>
        <taxon>Hexamita</taxon>
    </lineage>
</organism>
<evidence type="ECO:0000313" key="3">
    <source>
        <dbReference type="EMBL" id="CAI9972743.1"/>
    </source>
</evidence>
<name>A0AA86RDP7_9EUKA</name>
<dbReference type="Gene3D" id="3.80.10.10">
    <property type="entry name" value="Ribonuclease Inhibitor"/>
    <property type="match status" value="1"/>
</dbReference>
<accession>A0AA86RDP7</accession>
<protein>
    <submittedName>
        <fullName evidence="3">Uncharacterized protein</fullName>
    </submittedName>
</protein>
<evidence type="ECO:0000256" key="2">
    <source>
        <dbReference type="ARBA" id="ARBA00022737"/>
    </source>
</evidence>
<gene>
    <name evidence="4" type="ORF">HINF_LOCUS29767</name>
    <name evidence="3" type="ORF">HINF_LOCUS60388</name>
</gene>
<evidence type="ECO:0000256" key="1">
    <source>
        <dbReference type="ARBA" id="ARBA00022614"/>
    </source>
</evidence>
<dbReference type="InterPro" id="IPR050836">
    <property type="entry name" value="SDS22/Internalin_LRR"/>
</dbReference>
<dbReference type="AlphaFoldDB" id="A0AA86RDP7"/>
<dbReference type="SUPFAM" id="SSF52058">
    <property type="entry name" value="L domain-like"/>
    <property type="match status" value="1"/>
</dbReference>
<dbReference type="PROSITE" id="PS51450">
    <property type="entry name" value="LRR"/>
    <property type="match status" value="2"/>
</dbReference>
<dbReference type="Pfam" id="PF13855">
    <property type="entry name" value="LRR_8"/>
    <property type="match status" value="1"/>
</dbReference>
<evidence type="ECO:0000313" key="4">
    <source>
        <dbReference type="EMBL" id="CAL6024747.1"/>
    </source>
</evidence>